<evidence type="ECO:0000313" key="2">
    <source>
        <dbReference type="EMBL" id="KIY65697.1"/>
    </source>
</evidence>
<dbReference type="SUPFAM" id="SSF54768">
    <property type="entry name" value="dsRNA-binding domain-like"/>
    <property type="match status" value="1"/>
</dbReference>
<protein>
    <recommendedName>
        <fullName evidence="1">DRBM domain-containing protein</fullName>
    </recommendedName>
</protein>
<dbReference type="EMBL" id="KN880580">
    <property type="protein sequence ID" value="KIY65697.1"/>
    <property type="molecule type" value="Genomic_DNA"/>
</dbReference>
<dbReference type="AlphaFoldDB" id="A0A0D7B5C7"/>
<evidence type="ECO:0000313" key="3">
    <source>
        <dbReference type="Proteomes" id="UP000054007"/>
    </source>
</evidence>
<accession>A0A0D7B5C7</accession>
<dbReference type="Proteomes" id="UP000054007">
    <property type="component" value="Unassembled WGS sequence"/>
</dbReference>
<evidence type="ECO:0000259" key="1">
    <source>
        <dbReference type="Pfam" id="PF00035"/>
    </source>
</evidence>
<keyword evidence="3" id="KW-1185">Reference proteome</keyword>
<reference evidence="2 3" key="1">
    <citation type="journal article" date="2015" name="Fungal Genet. Biol.">
        <title>Evolution of novel wood decay mechanisms in Agaricales revealed by the genome sequences of Fistulina hepatica and Cylindrobasidium torrendii.</title>
        <authorList>
            <person name="Floudas D."/>
            <person name="Held B.W."/>
            <person name="Riley R."/>
            <person name="Nagy L.G."/>
            <person name="Koehler G."/>
            <person name="Ransdell A.S."/>
            <person name="Younus H."/>
            <person name="Chow J."/>
            <person name="Chiniquy J."/>
            <person name="Lipzen A."/>
            <person name="Tritt A."/>
            <person name="Sun H."/>
            <person name="Haridas S."/>
            <person name="LaButti K."/>
            <person name="Ohm R.A."/>
            <person name="Kues U."/>
            <person name="Blanchette R.A."/>
            <person name="Grigoriev I.V."/>
            <person name="Minto R.E."/>
            <person name="Hibbett D.S."/>
        </authorList>
    </citation>
    <scope>NUCLEOTIDE SEQUENCE [LARGE SCALE GENOMIC DNA]</scope>
    <source>
        <strain evidence="2 3">FP15055 ss-10</strain>
    </source>
</reference>
<dbReference type="OrthoDB" id="112668at2759"/>
<dbReference type="Pfam" id="PF00035">
    <property type="entry name" value="dsrm"/>
    <property type="match status" value="1"/>
</dbReference>
<feature type="domain" description="DRBM" evidence="1">
    <location>
        <begin position="7"/>
        <end position="68"/>
    </location>
</feature>
<organism evidence="2 3">
    <name type="scientific">Cylindrobasidium torrendii FP15055 ss-10</name>
    <dbReference type="NCBI Taxonomy" id="1314674"/>
    <lineage>
        <taxon>Eukaryota</taxon>
        <taxon>Fungi</taxon>
        <taxon>Dikarya</taxon>
        <taxon>Basidiomycota</taxon>
        <taxon>Agaricomycotina</taxon>
        <taxon>Agaricomycetes</taxon>
        <taxon>Agaricomycetidae</taxon>
        <taxon>Agaricales</taxon>
        <taxon>Marasmiineae</taxon>
        <taxon>Physalacriaceae</taxon>
        <taxon>Cylindrobasidium</taxon>
    </lineage>
</organism>
<sequence>MPPRPEYRSHLDNWANQLGRVVQVVESSSGPQNNTLWTVVIYVDNIESGRATWSNKRDATERASHLALFNWGVYGIPAP</sequence>
<dbReference type="Gene3D" id="3.30.160.20">
    <property type="match status" value="1"/>
</dbReference>
<name>A0A0D7B5C7_9AGAR</name>
<gene>
    <name evidence="2" type="ORF">CYLTODRAFT_456066</name>
</gene>
<proteinExistence type="predicted"/>
<dbReference type="InterPro" id="IPR014720">
    <property type="entry name" value="dsRBD_dom"/>
</dbReference>